<keyword evidence="4" id="KW-1185">Reference proteome</keyword>
<accession>A0ABV4BIK6</accession>
<protein>
    <submittedName>
        <fullName evidence="3">Phage scaffolding protein</fullName>
    </submittedName>
</protein>
<feature type="coiled-coil region" evidence="1">
    <location>
        <begin position="41"/>
        <end position="99"/>
    </location>
</feature>
<name>A0ABV4BIK6_9CLOT</name>
<dbReference type="Proteomes" id="UP001564657">
    <property type="component" value="Unassembled WGS sequence"/>
</dbReference>
<dbReference type="RefSeq" id="WP_369702511.1">
    <property type="nucleotide sequence ID" value="NZ_JBGEWD010000001.1"/>
</dbReference>
<dbReference type="InterPro" id="IPR009636">
    <property type="entry name" value="SCAF"/>
</dbReference>
<dbReference type="Pfam" id="PF06810">
    <property type="entry name" value="Phage_scaffold"/>
    <property type="match status" value="1"/>
</dbReference>
<sequence length="214" mass="23661">MPKLNEILGEAAFAQIPEDVKKKYADVDLVDSTSYIEKSELDAANNSIKDYKKQLKDRDKQLEDLKEKAKGNEELTAEIEKLKEENKNVTKDYEAKIEKINFDTKLDKALAAAKVKNPKTVKALLNIENLKLDGEDIIGLKEQLEGLKESDGYLFDGDAGNENQSGNQSKGGTGNIGNPGSSATDKVMNIGERLAKQRTEQQKAAKGIDDFLLK</sequence>
<reference evidence="3 4" key="1">
    <citation type="submission" date="2024-08" db="EMBL/GenBank/DDBJ databases">
        <title>Clostridium lapicellarii sp. nov., and Clostridium renhuaiense sp. nov., two species isolated from the mud in a fermentation cellar used for producing sauce-flavour Chinese liquors.</title>
        <authorList>
            <person name="Yang F."/>
            <person name="Wang H."/>
            <person name="Chen L.Q."/>
            <person name="Zhou N."/>
            <person name="Lu J.J."/>
            <person name="Pu X.X."/>
            <person name="Wan B."/>
            <person name="Wang L."/>
            <person name="Liu S.J."/>
        </authorList>
    </citation>
    <scope>NUCLEOTIDE SEQUENCE [LARGE SCALE GENOMIC DNA]</scope>
    <source>
        <strain evidence="3 4">MT-5</strain>
    </source>
</reference>
<evidence type="ECO:0000256" key="1">
    <source>
        <dbReference type="SAM" id="Coils"/>
    </source>
</evidence>
<evidence type="ECO:0000313" key="4">
    <source>
        <dbReference type="Proteomes" id="UP001564657"/>
    </source>
</evidence>
<feature type="compositionally biased region" description="Basic and acidic residues" evidence="2">
    <location>
        <begin position="193"/>
        <end position="214"/>
    </location>
</feature>
<feature type="region of interest" description="Disordered" evidence="2">
    <location>
        <begin position="152"/>
        <end position="214"/>
    </location>
</feature>
<comment type="caution">
    <text evidence="3">The sequence shown here is derived from an EMBL/GenBank/DDBJ whole genome shotgun (WGS) entry which is preliminary data.</text>
</comment>
<evidence type="ECO:0000313" key="3">
    <source>
        <dbReference type="EMBL" id="MEY7998613.1"/>
    </source>
</evidence>
<proteinExistence type="predicted"/>
<keyword evidence="1" id="KW-0175">Coiled coil</keyword>
<dbReference type="EMBL" id="JBGEWD010000001">
    <property type="protein sequence ID" value="MEY7998613.1"/>
    <property type="molecule type" value="Genomic_DNA"/>
</dbReference>
<evidence type="ECO:0000256" key="2">
    <source>
        <dbReference type="SAM" id="MobiDB-lite"/>
    </source>
</evidence>
<organism evidence="3 4">
    <name type="scientific">Clostridium moutaii</name>
    <dbReference type="NCBI Taxonomy" id="3240932"/>
    <lineage>
        <taxon>Bacteria</taxon>
        <taxon>Bacillati</taxon>
        <taxon>Bacillota</taxon>
        <taxon>Clostridia</taxon>
        <taxon>Eubacteriales</taxon>
        <taxon>Clostridiaceae</taxon>
        <taxon>Clostridium</taxon>
    </lineage>
</organism>
<gene>
    <name evidence="3" type="ORF">AB8U03_00105</name>
</gene>